<gene>
    <name evidence="1" type="ORF">BI375_12630</name>
</gene>
<dbReference type="RefSeq" id="WP_071235432.1">
    <property type="nucleotide sequence ID" value="NZ_KV861320.1"/>
</dbReference>
<proteinExistence type="predicted"/>
<name>A0ABX3DCK0_9VIBR</name>
<evidence type="ECO:0000313" key="2">
    <source>
        <dbReference type="Proteomes" id="UP000180133"/>
    </source>
</evidence>
<reference evidence="1 2" key="1">
    <citation type="submission" date="2016-09" db="EMBL/GenBank/DDBJ databases">
        <title>Isolation, identification and antibiotic sensitivity analysis of bacterial pathogen from juvenile Hippocampus erectus with tail-rotted disease.</title>
        <authorList>
            <person name="Yang Q."/>
        </authorList>
    </citation>
    <scope>NUCLEOTIDE SEQUENCE [LARGE SCALE GENOMIC DNA]</scope>
    <source>
        <strain evidence="1 2">HM-10</strain>
    </source>
</reference>
<evidence type="ECO:0000313" key="1">
    <source>
        <dbReference type="EMBL" id="OHY95605.1"/>
    </source>
</evidence>
<protein>
    <recommendedName>
        <fullName evidence="3">Hemolysin</fullName>
    </recommendedName>
</protein>
<dbReference type="InterPro" id="IPR047879">
    <property type="entry name" value="YjiT"/>
</dbReference>
<sequence length="1125" mass="126407">MKTFRHCIADILSSRDLERVSGAPLYSYKLTDGEYSSLQTSLIDSLRKSHIESYIPKSMSSEWAGAFVMYAAEWWRKEFNGGHWSWEPIFKSLNIQDTDLAANQRNTLIEAGFRFWRRPVLCNGQGRMFLGTVAVEGGLPLQLITDPNNKLSHYFEQVIKDFGKYALSKPNAVAIAQAHDHCIVPSFRTDAVYSVVGKIAEAIFQLTDQYGLDEQHDPLRFLDAVAPDWPAALPLNIDHDVAKGLLNRALGQAIAVQRRLPHSLRLTRRLTQTYNPHAFVDDEFQQTEQSWGFQLAISLRPRLSAQYIQQLFGMQVLPERFSLFAMGKKPFLLAKAFKPKNNTERYLLDVMTCELPDDWFDCEIQLMARGDEGQSWYAPLLGGSALDAEEPWVFADNNGEWTFVGAGDVNCESSSAVIALSYELADVSLSSVSCVMGSVTTPHAQSLYLFNETGRYSFGNYVVQLGETSEPNREYVWQGEELPYQTVPTKCFIGKPALLALSSLGGQQRIASERLRWHDGAKQQWCSFETLPLGQSEVAYIEGGRVKKRFRLASLPNDIAIEFLPGSQINRGQIVISSSRPPMVAVAQPTVGHLDYDVSRACDAVTIDLFCAQEQPPAVLDIDLWWQEKPKAISLTLPFPSKGICLLDESQQLVPCHSELLVDKINGYELYGYGVDGEIELQFLLKAQDVRGAFSRSAFFSAVLPSVDALASGLSLSSFRTEIQALFALSSSLDAKVQLTVSHHGQALYTCALSAYECTLMPDRESHSVALAQAIDDKGTPELYTIPLDRPDHPPLALMPASVTDGMSMQWLFPQEEIEAGAWLIYSDNPQFGLRPLMWSKDLECLSAISNGFEMAAGIGRRAERLEAFASVALDMAYDFNRPEWKYARTLLAFDHVPLTTFDLWRGVLRQPEFMLALLLNANKKEIDQVWKMDKQFPLLWYALKATSAVKVTEAFYHYLLERLGEDMVDVAQLRIQKKLAELVSYFPGLAPLAKLLQFKLGMVEQKPSLEPPAYMQHMFDCRNALSQRQSDVSWPTIFADHIFQSVMKNINAQLVQLCLTTKHGFKNNVMNAPVLLALATSNQAELTMTPEVVHAMREYRRFDPEYFDDSFALTQKMIIGLLAI</sequence>
<dbReference type="EMBL" id="MKFT01000002">
    <property type="protein sequence ID" value="OHY95605.1"/>
    <property type="molecule type" value="Genomic_DNA"/>
</dbReference>
<evidence type="ECO:0008006" key="3">
    <source>
        <dbReference type="Google" id="ProtNLM"/>
    </source>
</evidence>
<dbReference type="NCBIfam" id="NF038336">
    <property type="entry name" value="YjiT_fam"/>
    <property type="match status" value="1"/>
</dbReference>
<accession>A0ABX3DCK0</accession>
<keyword evidence="2" id="KW-1185">Reference proteome</keyword>
<organism evidence="1 2">
    <name type="scientific">Vibrio rotiferianus</name>
    <dbReference type="NCBI Taxonomy" id="190895"/>
    <lineage>
        <taxon>Bacteria</taxon>
        <taxon>Pseudomonadati</taxon>
        <taxon>Pseudomonadota</taxon>
        <taxon>Gammaproteobacteria</taxon>
        <taxon>Vibrionales</taxon>
        <taxon>Vibrionaceae</taxon>
        <taxon>Vibrio</taxon>
    </lineage>
</organism>
<comment type="caution">
    <text evidence="1">The sequence shown here is derived from an EMBL/GenBank/DDBJ whole genome shotgun (WGS) entry which is preliminary data.</text>
</comment>
<dbReference type="Proteomes" id="UP000180133">
    <property type="component" value="Unassembled WGS sequence"/>
</dbReference>